<evidence type="ECO:0000313" key="2">
    <source>
        <dbReference type="Proteomes" id="UP000053989"/>
    </source>
</evidence>
<feature type="non-terminal residue" evidence="1">
    <location>
        <position position="1"/>
    </location>
</feature>
<protein>
    <submittedName>
        <fullName evidence="1">Uncharacterized protein</fullName>
    </submittedName>
</protein>
<organism evidence="1 2">
    <name type="scientific">Scleroderma citrinum Foug A</name>
    <dbReference type="NCBI Taxonomy" id="1036808"/>
    <lineage>
        <taxon>Eukaryota</taxon>
        <taxon>Fungi</taxon>
        <taxon>Dikarya</taxon>
        <taxon>Basidiomycota</taxon>
        <taxon>Agaricomycotina</taxon>
        <taxon>Agaricomycetes</taxon>
        <taxon>Agaricomycetidae</taxon>
        <taxon>Boletales</taxon>
        <taxon>Sclerodermatineae</taxon>
        <taxon>Sclerodermataceae</taxon>
        <taxon>Scleroderma</taxon>
    </lineage>
</organism>
<dbReference type="HOGENOM" id="CLU_2980406_0_0_1"/>
<dbReference type="InParanoid" id="A0A0C3D4E7"/>
<dbReference type="STRING" id="1036808.A0A0C3D4E7"/>
<accession>A0A0C3D4E7</accession>
<sequence length="58" mass="6784">LAIKIFSALVNSMPDEQTGSTFTWLNSPMRRNQNVQTLIDMVRIGQWYKDRSQVCQCY</sequence>
<dbReference type="Proteomes" id="UP000053989">
    <property type="component" value="Unassembled WGS sequence"/>
</dbReference>
<reference evidence="2" key="2">
    <citation type="submission" date="2015-01" db="EMBL/GenBank/DDBJ databases">
        <title>Evolutionary Origins and Diversification of the Mycorrhizal Mutualists.</title>
        <authorList>
            <consortium name="DOE Joint Genome Institute"/>
            <consortium name="Mycorrhizal Genomics Consortium"/>
            <person name="Kohler A."/>
            <person name="Kuo A."/>
            <person name="Nagy L.G."/>
            <person name="Floudas D."/>
            <person name="Copeland A."/>
            <person name="Barry K.W."/>
            <person name="Cichocki N."/>
            <person name="Veneault-Fourrey C."/>
            <person name="LaButti K."/>
            <person name="Lindquist E.A."/>
            <person name="Lipzen A."/>
            <person name="Lundell T."/>
            <person name="Morin E."/>
            <person name="Murat C."/>
            <person name="Riley R."/>
            <person name="Ohm R."/>
            <person name="Sun H."/>
            <person name="Tunlid A."/>
            <person name="Henrissat B."/>
            <person name="Grigoriev I.V."/>
            <person name="Hibbett D.S."/>
            <person name="Martin F."/>
        </authorList>
    </citation>
    <scope>NUCLEOTIDE SEQUENCE [LARGE SCALE GENOMIC DNA]</scope>
    <source>
        <strain evidence="2">Foug A</strain>
    </source>
</reference>
<dbReference type="AlphaFoldDB" id="A0A0C3D4E7"/>
<gene>
    <name evidence="1" type="ORF">SCLCIDRAFT_143568</name>
</gene>
<keyword evidence="2" id="KW-1185">Reference proteome</keyword>
<dbReference type="OrthoDB" id="3236755at2759"/>
<name>A0A0C3D4E7_9AGAM</name>
<reference evidence="1 2" key="1">
    <citation type="submission" date="2014-04" db="EMBL/GenBank/DDBJ databases">
        <authorList>
            <consortium name="DOE Joint Genome Institute"/>
            <person name="Kuo A."/>
            <person name="Kohler A."/>
            <person name="Nagy L.G."/>
            <person name="Floudas D."/>
            <person name="Copeland A."/>
            <person name="Barry K.W."/>
            <person name="Cichocki N."/>
            <person name="Veneault-Fourrey C."/>
            <person name="LaButti K."/>
            <person name="Lindquist E.A."/>
            <person name="Lipzen A."/>
            <person name="Lundell T."/>
            <person name="Morin E."/>
            <person name="Murat C."/>
            <person name="Sun H."/>
            <person name="Tunlid A."/>
            <person name="Henrissat B."/>
            <person name="Grigoriev I.V."/>
            <person name="Hibbett D.S."/>
            <person name="Martin F."/>
            <person name="Nordberg H.P."/>
            <person name="Cantor M.N."/>
            <person name="Hua S.X."/>
        </authorList>
    </citation>
    <scope>NUCLEOTIDE SEQUENCE [LARGE SCALE GENOMIC DNA]</scope>
    <source>
        <strain evidence="1 2">Foug A</strain>
    </source>
</reference>
<dbReference type="EMBL" id="KN822268">
    <property type="protein sequence ID" value="KIM51289.1"/>
    <property type="molecule type" value="Genomic_DNA"/>
</dbReference>
<evidence type="ECO:0000313" key="1">
    <source>
        <dbReference type="EMBL" id="KIM51289.1"/>
    </source>
</evidence>
<proteinExistence type="predicted"/>